<evidence type="ECO:0000256" key="1">
    <source>
        <dbReference type="ARBA" id="ARBA00004123"/>
    </source>
</evidence>
<dbReference type="STRING" id="33114.A0A2G2VVB9"/>
<name>A0A2G2VVB9_CAPBA</name>
<dbReference type="Pfam" id="PF13456">
    <property type="entry name" value="RVT_3"/>
    <property type="match status" value="1"/>
</dbReference>
<dbReference type="PANTHER" id="PTHR47723:SF24">
    <property type="entry name" value="RNASE H TYPE-1 DOMAIN-CONTAINING PROTEIN"/>
    <property type="match status" value="1"/>
</dbReference>
<evidence type="ECO:0000313" key="9">
    <source>
        <dbReference type="Proteomes" id="UP000224567"/>
    </source>
</evidence>
<comment type="caution">
    <text evidence="8">The sequence shown here is derived from an EMBL/GenBank/DDBJ whole genome shotgun (WGS) entry which is preliminary data.</text>
</comment>
<dbReference type="GO" id="GO:0045892">
    <property type="term" value="P:negative regulation of DNA-templated transcription"/>
    <property type="evidence" value="ECO:0007669"/>
    <property type="project" value="UniProtKB-ARBA"/>
</dbReference>
<feature type="domain" description="RNase H type-1" evidence="6">
    <location>
        <begin position="32"/>
        <end position="161"/>
    </location>
</feature>
<dbReference type="SUPFAM" id="SSF53098">
    <property type="entry name" value="Ribonuclease H-like"/>
    <property type="match status" value="1"/>
</dbReference>
<evidence type="ECO:0000313" key="8">
    <source>
        <dbReference type="EMBL" id="PHT36883.1"/>
    </source>
</evidence>
<dbReference type="GO" id="GO:0004523">
    <property type="term" value="F:RNA-DNA hybrid ribonuclease activity"/>
    <property type="evidence" value="ECO:0007669"/>
    <property type="project" value="InterPro"/>
</dbReference>
<evidence type="ECO:0000259" key="6">
    <source>
        <dbReference type="PROSITE" id="PS50879"/>
    </source>
</evidence>
<dbReference type="PROSITE" id="PS50879">
    <property type="entry name" value="RNASE_H_1"/>
    <property type="match status" value="1"/>
</dbReference>
<feature type="domain" description="OVATE" evidence="7">
    <location>
        <begin position="471"/>
        <end position="532"/>
    </location>
</feature>
<dbReference type="InterPro" id="IPR053151">
    <property type="entry name" value="RNase_H-like"/>
</dbReference>
<dbReference type="GO" id="GO:0005634">
    <property type="term" value="C:nucleus"/>
    <property type="evidence" value="ECO:0007669"/>
    <property type="project" value="UniProtKB-SubCell"/>
</dbReference>
<organism evidence="8 9">
    <name type="scientific">Capsicum baccatum</name>
    <name type="common">Peruvian pepper</name>
    <dbReference type="NCBI Taxonomy" id="33114"/>
    <lineage>
        <taxon>Eukaryota</taxon>
        <taxon>Viridiplantae</taxon>
        <taxon>Streptophyta</taxon>
        <taxon>Embryophyta</taxon>
        <taxon>Tracheophyta</taxon>
        <taxon>Spermatophyta</taxon>
        <taxon>Magnoliopsida</taxon>
        <taxon>eudicotyledons</taxon>
        <taxon>Gunneridae</taxon>
        <taxon>Pentapetalae</taxon>
        <taxon>asterids</taxon>
        <taxon>lamiids</taxon>
        <taxon>Solanales</taxon>
        <taxon>Solanaceae</taxon>
        <taxon>Solanoideae</taxon>
        <taxon>Capsiceae</taxon>
        <taxon>Capsicum</taxon>
    </lineage>
</organism>
<dbReference type="CDD" id="cd06222">
    <property type="entry name" value="RNase_H_like"/>
    <property type="match status" value="1"/>
</dbReference>
<dbReference type="InterPro" id="IPR012337">
    <property type="entry name" value="RNaseH-like_sf"/>
</dbReference>
<dbReference type="AlphaFoldDB" id="A0A2G2VVB9"/>
<evidence type="ECO:0000256" key="5">
    <source>
        <dbReference type="ARBA" id="ARBA00023242"/>
    </source>
</evidence>
<keyword evidence="4" id="KW-0804">Transcription</keyword>
<dbReference type="Gene3D" id="3.30.420.10">
    <property type="entry name" value="Ribonuclease H-like superfamily/Ribonuclease H"/>
    <property type="match status" value="1"/>
</dbReference>
<dbReference type="InterPro" id="IPR006458">
    <property type="entry name" value="Ovate_C"/>
</dbReference>
<dbReference type="PROSITE" id="PS51754">
    <property type="entry name" value="OVATE"/>
    <property type="match status" value="1"/>
</dbReference>
<dbReference type="Proteomes" id="UP000224567">
    <property type="component" value="Unassembled WGS sequence"/>
</dbReference>
<reference evidence="8 9" key="1">
    <citation type="journal article" date="2017" name="Genome Biol.">
        <title>New reference genome sequences of hot pepper reveal the massive evolution of plant disease-resistance genes by retroduplication.</title>
        <authorList>
            <person name="Kim S."/>
            <person name="Park J."/>
            <person name="Yeom S.I."/>
            <person name="Kim Y.M."/>
            <person name="Seo E."/>
            <person name="Kim K.T."/>
            <person name="Kim M.S."/>
            <person name="Lee J.M."/>
            <person name="Cheong K."/>
            <person name="Shin H.S."/>
            <person name="Kim S.B."/>
            <person name="Han K."/>
            <person name="Lee J."/>
            <person name="Park M."/>
            <person name="Lee H.A."/>
            <person name="Lee H.Y."/>
            <person name="Lee Y."/>
            <person name="Oh S."/>
            <person name="Lee J.H."/>
            <person name="Choi E."/>
            <person name="Choi E."/>
            <person name="Lee S.E."/>
            <person name="Jeon J."/>
            <person name="Kim H."/>
            <person name="Choi G."/>
            <person name="Song H."/>
            <person name="Lee J."/>
            <person name="Lee S.C."/>
            <person name="Kwon J.K."/>
            <person name="Lee H.Y."/>
            <person name="Koo N."/>
            <person name="Hong Y."/>
            <person name="Kim R.W."/>
            <person name="Kang W.H."/>
            <person name="Huh J.H."/>
            <person name="Kang B.C."/>
            <person name="Yang T.J."/>
            <person name="Lee Y.H."/>
            <person name="Bennetzen J.L."/>
            <person name="Choi D."/>
        </authorList>
    </citation>
    <scope>NUCLEOTIDE SEQUENCE [LARGE SCALE GENOMIC DNA]</scope>
    <source>
        <strain evidence="9">cv. PBC81</strain>
    </source>
</reference>
<dbReference type="InterPro" id="IPR036397">
    <property type="entry name" value="RNaseH_sf"/>
</dbReference>
<dbReference type="PANTHER" id="PTHR47723">
    <property type="entry name" value="OS05G0353850 PROTEIN"/>
    <property type="match status" value="1"/>
</dbReference>
<dbReference type="EMBL" id="MLFT02000010">
    <property type="protein sequence ID" value="PHT36883.1"/>
    <property type="molecule type" value="Genomic_DNA"/>
</dbReference>
<dbReference type="OrthoDB" id="1303163at2759"/>
<evidence type="ECO:0000256" key="2">
    <source>
        <dbReference type="ARBA" id="ARBA00022491"/>
    </source>
</evidence>
<sequence>MDTGSNWDDLVAKSGRYKPRLYRYVVKWKLPKPGRMKCNTDEAAKGNPGQAFYGFVLKRDDGSFIYAQAGKLGITTNMVEKITAILEAVKYCTATDVTEVKIESDSLMMVNFIRKVWTIPWELTEAVEVIRTIMININVTISHIYREGNKLADALANLTFQSEDATIITQLPADIRKIMNIDIKQIPNLRIRIIRIKPNVKDAKSDKLIFDSSQRKSPKTKEICIDLVHQLRRSVTSSNQQWSLHCLKGKGGYNFVSEDEAMVASIPVVLQIPKIFAFNFTTMTAQQPEMDAKIRRKKRRWRKDNQQVPWCLDNTSVKKNIEDGNNINHSQEKQDQLGIHVEATRFYNNVDDEIVENEIEELKKEKERFFFEGGKKNSSIFEVSSSKNNGGSNTFEFQPYSNSSWVMRMMNSMDPFGNSKKSKGKTVEANQGIERDYNKLMKEVVESSSKSDNTSSNRFEYIPFNDTSVIALMDSVNPYEDFKKSMMEMLKANQQTKDCEKCLEELLIWYLKSNGKNNHRCIIDAFFDVLNGYTSSTNTTSYSHSFTNSSFFGSTPSVSASPPFLSLLEVVDEIVDENTTTRRFSI</sequence>
<evidence type="ECO:0000256" key="4">
    <source>
        <dbReference type="ARBA" id="ARBA00023163"/>
    </source>
</evidence>
<keyword evidence="5" id="KW-0539">Nucleus</keyword>
<evidence type="ECO:0008006" key="10">
    <source>
        <dbReference type="Google" id="ProtNLM"/>
    </source>
</evidence>
<accession>A0A2G2VVB9</accession>
<proteinExistence type="predicted"/>
<keyword evidence="2" id="KW-0678">Repressor</keyword>
<gene>
    <name evidence="8" type="ORF">CQW23_24583</name>
</gene>
<keyword evidence="9" id="KW-1185">Reference proteome</keyword>
<evidence type="ECO:0000259" key="7">
    <source>
        <dbReference type="PROSITE" id="PS51754"/>
    </source>
</evidence>
<dbReference type="InterPro" id="IPR044730">
    <property type="entry name" value="RNase_H-like_dom_plant"/>
</dbReference>
<evidence type="ECO:0000256" key="3">
    <source>
        <dbReference type="ARBA" id="ARBA00023015"/>
    </source>
</evidence>
<comment type="subcellular location">
    <subcellularLocation>
        <location evidence="1">Nucleus</location>
    </subcellularLocation>
</comment>
<dbReference type="NCBIfam" id="TIGR01568">
    <property type="entry name" value="A_thal_3678"/>
    <property type="match status" value="1"/>
</dbReference>
<reference evidence="9" key="2">
    <citation type="journal article" date="2017" name="J. Anim. Genet.">
        <title>Multiple reference genome sequences of hot pepper reveal the massive evolution of plant disease resistance genes by retroduplication.</title>
        <authorList>
            <person name="Kim S."/>
            <person name="Park J."/>
            <person name="Yeom S.-I."/>
            <person name="Kim Y.-M."/>
            <person name="Seo E."/>
            <person name="Kim K.-T."/>
            <person name="Kim M.-S."/>
            <person name="Lee J.M."/>
            <person name="Cheong K."/>
            <person name="Shin H.-S."/>
            <person name="Kim S.-B."/>
            <person name="Han K."/>
            <person name="Lee J."/>
            <person name="Park M."/>
            <person name="Lee H.-A."/>
            <person name="Lee H.-Y."/>
            <person name="Lee Y."/>
            <person name="Oh S."/>
            <person name="Lee J.H."/>
            <person name="Choi E."/>
            <person name="Choi E."/>
            <person name="Lee S.E."/>
            <person name="Jeon J."/>
            <person name="Kim H."/>
            <person name="Choi G."/>
            <person name="Song H."/>
            <person name="Lee J."/>
            <person name="Lee S.-C."/>
            <person name="Kwon J.-K."/>
            <person name="Lee H.-Y."/>
            <person name="Koo N."/>
            <person name="Hong Y."/>
            <person name="Kim R.W."/>
            <person name="Kang W.-H."/>
            <person name="Huh J.H."/>
            <person name="Kang B.-C."/>
            <person name="Yang T.-J."/>
            <person name="Lee Y.-H."/>
            <person name="Bennetzen J.L."/>
            <person name="Choi D."/>
        </authorList>
    </citation>
    <scope>NUCLEOTIDE SEQUENCE [LARGE SCALE GENOMIC DNA]</scope>
    <source>
        <strain evidence="9">cv. PBC81</strain>
    </source>
</reference>
<dbReference type="Pfam" id="PF04844">
    <property type="entry name" value="Ovate"/>
    <property type="match status" value="1"/>
</dbReference>
<dbReference type="InterPro" id="IPR002156">
    <property type="entry name" value="RNaseH_domain"/>
</dbReference>
<keyword evidence="3" id="KW-0805">Transcription regulation</keyword>
<dbReference type="GO" id="GO:0003676">
    <property type="term" value="F:nucleic acid binding"/>
    <property type="evidence" value="ECO:0007669"/>
    <property type="project" value="InterPro"/>
</dbReference>
<protein>
    <recommendedName>
        <fullName evidence="10">Transcription repressor</fullName>
    </recommendedName>
</protein>